<evidence type="ECO:0000256" key="3">
    <source>
        <dbReference type="SAM" id="Coils"/>
    </source>
</evidence>
<evidence type="ECO:0000313" key="5">
    <source>
        <dbReference type="Proteomes" id="UP000644693"/>
    </source>
</evidence>
<dbReference type="Pfam" id="PF06005">
    <property type="entry name" value="ZapB"/>
    <property type="match status" value="1"/>
</dbReference>
<protein>
    <recommendedName>
        <fullName evidence="6">TIGR02449 family protein</fullName>
    </recommendedName>
</protein>
<dbReference type="Proteomes" id="UP000644693">
    <property type="component" value="Unassembled WGS sequence"/>
</dbReference>
<dbReference type="GO" id="GO:0043093">
    <property type="term" value="P:FtsZ-dependent cytokinesis"/>
    <property type="evidence" value="ECO:0007669"/>
    <property type="project" value="InterPro"/>
</dbReference>
<dbReference type="GO" id="GO:0005737">
    <property type="term" value="C:cytoplasm"/>
    <property type="evidence" value="ECO:0007669"/>
    <property type="project" value="InterPro"/>
</dbReference>
<organism evidence="4 5">
    <name type="scientific">Parahalioglobus pacificus</name>
    <dbReference type="NCBI Taxonomy" id="930806"/>
    <lineage>
        <taxon>Bacteria</taxon>
        <taxon>Pseudomonadati</taxon>
        <taxon>Pseudomonadota</taxon>
        <taxon>Gammaproteobacteria</taxon>
        <taxon>Cellvibrionales</taxon>
        <taxon>Halieaceae</taxon>
        <taxon>Parahalioglobus</taxon>
    </lineage>
</organism>
<keyword evidence="2" id="KW-0132">Cell division</keyword>
<keyword evidence="2" id="KW-0131">Cell cycle</keyword>
<evidence type="ECO:0000313" key="4">
    <source>
        <dbReference type="EMBL" id="GHD35322.1"/>
    </source>
</evidence>
<evidence type="ECO:0008006" key="6">
    <source>
        <dbReference type="Google" id="ProtNLM"/>
    </source>
</evidence>
<keyword evidence="5" id="KW-1185">Reference proteome</keyword>
<dbReference type="InterPro" id="IPR009252">
    <property type="entry name" value="Cell_div_ZapB"/>
</dbReference>
<name>A0A918XJS3_9GAMM</name>
<gene>
    <name evidence="4" type="ORF">GCM10007053_22070</name>
</gene>
<dbReference type="NCBIfam" id="TIGR02449">
    <property type="entry name" value="TIGR02449 family protein"/>
    <property type="match status" value="1"/>
</dbReference>
<evidence type="ECO:0000256" key="2">
    <source>
        <dbReference type="ARBA" id="ARBA00023210"/>
    </source>
</evidence>
<feature type="coiled-coil region" evidence="3">
    <location>
        <begin position="6"/>
        <end position="68"/>
    </location>
</feature>
<dbReference type="RefSeq" id="WP_189477858.1">
    <property type="nucleotide sequence ID" value="NZ_BMYM01000002.1"/>
</dbReference>
<dbReference type="AlphaFoldDB" id="A0A918XJS3"/>
<dbReference type="Gene3D" id="1.20.5.340">
    <property type="match status" value="1"/>
</dbReference>
<comment type="caution">
    <text evidence="4">The sequence shown here is derived from an EMBL/GenBank/DDBJ whole genome shotgun (WGS) entry which is preliminary data.</text>
</comment>
<dbReference type="InterPro" id="IPR012662">
    <property type="entry name" value="CHP02449"/>
</dbReference>
<proteinExistence type="predicted"/>
<reference evidence="4" key="2">
    <citation type="submission" date="2020-09" db="EMBL/GenBank/DDBJ databases">
        <authorList>
            <person name="Sun Q."/>
            <person name="Kim S."/>
        </authorList>
    </citation>
    <scope>NUCLEOTIDE SEQUENCE</scope>
    <source>
        <strain evidence="4">KCTC 23430</strain>
    </source>
</reference>
<keyword evidence="1 3" id="KW-0175">Coiled coil</keyword>
<dbReference type="GO" id="GO:0000917">
    <property type="term" value="P:division septum assembly"/>
    <property type="evidence" value="ECO:0007669"/>
    <property type="project" value="UniProtKB-KW"/>
</dbReference>
<dbReference type="EMBL" id="BMYM01000002">
    <property type="protein sequence ID" value="GHD35322.1"/>
    <property type="molecule type" value="Genomic_DNA"/>
</dbReference>
<accession>A0A918XJS3</accession>
<keyword evidence="2" id="KW-0717">Septation</keyword>
<reference evidence="4" key="1">
    <citation type="journal article" date="2014" name="Int. J. Syst. Evol. Microbiol.">
        <title>Complete genome sequence of Corynebacterium casei LMG S-19264T (=DSM 44701T), isolated from a smear-ripened cheese.</title>
        <authorList>
            <consortium name="US DOE Joint Genome Institute (JGI-PGF)"/>
            <person name="Walter F."/>
            <person name="Albersmeier A."/>
            <person name="Kalinowski J."/>
            <person name="Ruckert C."/>
        </authorList>
    </citation>
    <scope>NUCLEOTIDE SEQUENCE</scope>
    <source>
        <strain evidence="4">KCTC 23430</strain>
    </source>
</reference>
<sequence length="69" mass="8022">MAENPLKILEGKIDELIGLCEQLNTENRTLKAENANYQRERRDLLEQNAQARTRVEAVLDRLRAMEQTP</sequence>
<evidence type="ECO:0000256" key="1">
    <source>
        <dbReference type="ARBA" id="ARBA00023054"/>
    </source>
</evidence>